<evidence type="ECO:0000259" key="3">
    <source>
        <dbReference type="SMART" id="SM01017"/>
    </source>
</evidence>
<dbReference type="STRING" id="1160509.A0A3N4IFD7"/>
<dbReference type="GO" id="GO:0005829">
    <property type="term" value="C:cytosol"/>
    <property type="evidence" value="ECO:0007669"/>
    <property type="project" value="TreeGrafter"/>
</dbReference>
<dbReference type="InterPro" id="IPR014756">
    <property type="entry name" value="Ig_E-set"/>
</dbReference>
<dbReference type="OrthoDB" id="2333384at2759"/>
<evidence type="ECO:0000256" key="2">
    <source>
        <dbReference type="ARBA" id="ARBA00038766"/>
    </source>
</evidence>
<dbReference type="InterPro" id="IPR014752">
    <property type="entry name" value="Arrestin-like_C"/>
</dbReference>
<protein>
    <recommendedName>
        <fullName evidence="3">Arrestin C-terminal-like domain-containing protein</fullName>
    </recommendedName>
</protein>
<comment type="subunit">
    <text evidence="2">Interacts with hulA.</text>
</comment>
<evidence type="ECO:0000313" key="4">
    <source>
        <dbReference type="EMBL" id="RPA84167.1"/>
    </source>
</evidence>
<evidence type="ECO:0000313" key="5">
    <source>
        <dbReference type="Proteomes" id="UP000275078"/>
    </source>
</evidence>
<dbReference type="InterPro" id="IPR011021">
    <property type="entry name" value="Arrestin-like_N"/>
</dbReference>
<dbReference type="Gene3D" id="2.60.40.640">
    <property type="match status" value="1"/>
</dbReference>
<gene>
    <name evidence="4" type="ORF">BJ508DRAFT_323811</name>
</gene>
<dbReference type="InterPro" id="IPR050357">
    <property type="entry name" value="Arrestin_domain-protein"/>
</dbReference>
<feature type="domain" description="Arrestin C-terminal-like" evidence="3">
    <location>
        <begin position="181"/>
        <end position="325"/>
    </location>
</feature>
<dbReference type="GO" id="GO:0005886">
    <property type="term" value="C:plasma membrane"/>
    <property type="evidence" value="ECO:0007669"/>
    <property type="project" value="TreeGrafter"/>
</dbReference>
<evidence type="ECO:0000256" key="1">
    <source>
        <dbReference type="ARBA" id="ARBA00005298"/>
    </source>
</evidence>
<dbReference type="GO" id="GO:0070086">
    <property type="term" value="P:ubiquitin-dependent endocytosis"/>
    <property type="evidence" value="ECO:0007669"/>
    <property type="project" value="TreeGrafter"/>
</dbReference>
<dbReference type="SUPFAM" id="SSF81296">
    <property type="entry name" value="E set domains"/>
    <property type="match status" value="1"/>
</dbReference>
<dbReference type="PANTHER" id="PTHR11188">
    <property type="entry name" value="ARRESTIN DOMAIN CONTAINING PROTEIN"/>
    <property type="match status" value="1"/>
</dbReference>
<organism evidence="4 5">
    <name type="scientific">Ascobolus immersus RN42</name>
    <dbReference type="NCBI Taxonomy" id="1160509"/>
    <lineage>
        <taxon>Eukaryota</taxon>
        <taxon>Fungi</taxon>
        <taxon>Dikarya</taxon>
        <taxon>Ascomycota</taxon>
        <taxon>Pezizomycotina</taxon>
        <taxon>Pezizomycetes</taxon>
        <taxon>Pezizales</taxon>
        <taxon>Ascobolaceae</taxon>
        <taxon>Ascobolus</taxon>
    </lineage>
</organism>
<dbReference type="GO" id="GO:0030674">
    <property type="term" value="F:protein-macromolecule adaptor activity"/>
    <property type="evidence" value="ECO:0007669"/>
    <property type="project" value="TreeGrafter"/>
</dbReference>
<comment type="similarity">
    <text evidence="1">Belongs to the arrestin family.</text>
</comment>
<name>A0A3N4IFD7_ASCIM</name>
<dbReference type="Pfam" id="PF00339">
    <property type="entry name" value="Arrestin_N"/>
    <property type="match status" value="1"/>
</dbReference>
<dbReference type="PANTHER" id="PTHR11188:SF17">
    <property type="entry name" value="FI21816P1"/>
    <property type="match status" value="1"/>
</dbReference>
<reference evidence="4 5" key="1">
    <citation type="journal article" date="2018" name="Nat. Ecol. Evol.">
        <title>Pezizomycetes genomes reveal the molecular basis of ectomycorrhizal truffle lifestyle.</title>
        <authorList>
            <person name="Murat C."/>
            <person name="Payen T."/>
            <person name="Noel B."/>
            <person name="Kuo A."/>
            <person name="Morin E."/>
            <person name="Chen J."/>
            <person name="Kohler A."/>
            <person name="Krizsan K."/>
            <person name="Balestrini R."/>
            <person name="Da Silva C."/>
            <person name="Montanini B."/>
            <person name="Hainaut M."/>
            <person name="Levati E."/>
            <person name="Barry K.W."/>
            <person name="Belfiori B."/>
            <person name="Cichocki N."/>
            <person name="Clum A."/>
            <person name="Dockter R.B."/>
            <person name="Fauchery L."/>
            <person name="Guy J."/>
            <person name="Iotti M."/>
            <person name="Le Tacon F."/>
            <person name="Lindquist E.A."/>
            <person name="Lipzen A."/>
            <person name="Malagnac F."/>
            <person name="Mello A."/>
            <person name="Molinier V."/>
            <person name="Miyauchi S."/>
            <person name="Poulain J."/>
            <person name="Riccioni C."/>
            <person name="Rubini A."/>
            <person name="Sitrit Y."/>
            <person name="Splivallo R."/>
            <person name="Traeger S."/>
            <person name="Wang M."/>
            <person name="Zifcakova L."/>
            <person name="Wipf D."/>
            <person name="Zambonelli A."/>
            <person name="Paolocci F."/>
            <person name="Nowrousian M."/>
            <person name="Ottonello S."/>
            <person name="Baldrian P."/>
            <person name="Spatafora J.W."/>
            <person name="Henrissat B."/>
            <person name="Nagy L.G."/>
            <person name="Aury J.M."/>
            <person name="Wincker P."/>
            <person name="Grigoriev I.V."/>
            <person name="Bonfante P."/>
            <person name="Martin F.M."/>
        </authorList>
    </citation>
    <scope>NUCLEOTIDE SEQUENCE [LARGE SCALE GENOMIC DNA]</scope>
    <source>
        <strain evidence="4 5">RN42</strain>
    </source>
</reference>
<dbReference type="AlphaFoldDB" id="A0A3N4IFD7"/>
<dbReference type="EMBL" id="ML119660">
    <property type="protein sequence ID" value="RPA84167.1"/>
    <property type="molecule type" value="Genomic_DNA"/>
</dbReference>
<accession>A0A3N4IFD7</accession>
<sequence length="511" mass="56290">MRSVLSLPKGSSSSIAGFDIRLQTPNIILRGGPEEAAGALVMGTVVLKTNSTFSVRGITLVLEGVRRLRWQDCTGSPSTHKLYRSSEVIFTHTWNFLPTVKGTFDLSAGTHEYAFDKILPGSLIESLEGNARVGVSYNLKAVITRPAFYSDVCVNKPLRIVRTLLPSALELSQTMAIENIWPGKVDYLIETPRKAVAYGSYTPIEVYLSPLLKGLVPAKTSVTLEEIVTVHVEGKKLVDKRDICSKVYLPSQYQVAVDGTDNDGRWALKEIFELPRTIKMCVQDADNSCVKIRHKLRIVVQLQNPDGHLSELRACLPIYLYISPNFMLQEDGAIASDDLPLSLETQEAPPSYESRVFDAMIDEETQCITPALTSAFSSAASSPRVSAMNLSESRPGSAIDYFSLNNHRGIMTPRSGAQSPRDLREVALANLSRVPSYESAVRSAAPSPDVTPLPTYADFARIMGRTDHIQEDIPFPEPTRPVTTRHAQSRFKHNANHRPIASVTSVHAYGH</sequence>
<proteinExistence type="inferred from homology"/>
<dbReference type="Proteomes" id="UP000275078">
    <property type="component" value="Unassembled WGS sequence"/>
</dbReference>
<dbReference type="SMART" id="SM01017">
    <property type="entry name" value="Arrestin_C"/>
    <property type="match status" value="1"/>
</dbReference>
<keyword evidence="5" id="KW-1185">Reference proteome</keyword>
<dbReference type="Pfam" id="PF02752">
    <property type="entry name" value="Arrestin_C"/>
    <property type="match status" value="1"/>
</dbReference>
<dbReference type="GO" id="GO:0031625">
    <property type="term" value="F:ubiquitin protein ligase binding"/>
    <property type="evidence" value="ECO:0007669"/>
    <property type="project" value="TreeGrafter"/>
</dbReference>
<dbReference type="InterPro" id="IPR011022">
    <property type="entry name" value="Arrestin_C-like"/>
</dbReference>